<feature type="binding site" evidence="6">
    <location>
        <begin position="283"/>
        <end position="290"/>
    </location>
    <ligand>
        <name>ATP</name>
        <dbReference type="ChEBI" id="CHEBI:30616"/>
    </ligand>
</feature>
<keyword evidence="5 6" id="KW-0067">ATP-binding</keyword>
<evidence type="ECO:0000256" key="2">
    <source>
        <dbReference type="ARBA" id="ARBA00022741"/>
    </source>
</evidence>
<dbReference type="SUPFAM" id="SSF52540">
    <property type="entry name" value="P-loop containing nucleoside triphosphate hydrolases"/>
    <property type="match status" value="2"/>
</dbReference>
<reference evidence="9 10" key="1">
    <citation type="submission" date="2021-03" db="EMBL/GenBank/DDBJ databases">
        <title>Antimicrobial resistance genes in bacteria isolated from Japanese honey, and their potential for conferring macrolide and lincosamide resistance in the American foulbrood pathogen Paenibacillus larvae.</title>
        <authorList>
            <person name="Okamoto M."/>
            <person name="Kumagai M."/>
            <person name="Kanamori H."/>
            <person name="Takamatsu D."/>
        </authorList>
    </citation>
    <scope>NUCLEOTIDE SEQUENCE [LARGE SCALE GENOMIC DNA]</scope>
    <source>
        <strain evidence="9 10">J1TS3</strain>
    </source>
</reference>
<dbReference type="Gene3D" id="3.30.420.10">
    <property type="entry name" value="Ribonuclease H-like superfamily/Ribonuclease H"/>
    <property type="match status" value="1"/>
</dbReference>
<evidence type="ECO:0000313" key="10">
    <source>
        <dbReference type="Proteomes" id="UP000680279"/>
    </source>
</evidence>
<organism evidence="9 10">
    <name type="scientific">Siminovitchia fordii</name>
    <dbReference type="NCBI Taxonomy" id="254759"/>
    <lineage>
        <taxon>Bacteria</taxon>
        <taxon>Bacillati</taxon>
        <taxon>Bacillota</taxon>
        <taxon>Bacilli</taxon>
        <taxon>Bacillales</taxon>
        <taxon>Bacillaceae</taxon>
        <taxon>Siminovitchia</taxon>
    </lineage>
</organism>
<dbReference type="SMART" id="SM00487">
    <property type="entry name" value="DEXDc"/>
    <property type="match status" value="1"/>
</dbReference>
<dbReference type="InterPro" id="IPR006555">
    <property type="entry name" value="ATP-dep_Helicase_C"/>
</dbReference>
<dbReference type="InterPro" id="IPR013520">
    <property type="entry name" value="Ribonucl_H"/>
</dbReference>
<dbReference type="InterPro" id="IPR012337">
    <property type="entry name" value="RNaseH-like_sf"/>
</dbReference>
<dbReference type="SMART" id="SM00491">
    <property type="entry name" value="HELICc2"/>
    <property type="match status" value="1"/>
</dbReference>
<dbReference type="RefSeq" id="WP_212962985.1">
    <property type="nucleotide sequence ID" value="NZ_BOQT01000007.1"/>
</dbReference>
<dbReference type="InterPro" id="IPR045028">
    <property type="entry name" value="DinG/Rad3-like"/>
</dbReference>
<evidence type="ECO:0000256" key="6">
    <source>
        <dbReference type="HAMAP-Rule" id="MF_02206"/>
    </source>
</evidence>
<keyword evidence="10" id="KW-1185">Reference proteome</keyword>
<dbReference type="CDD" id="cd06127">
    <property type="entry name" value="DEDDh"/>
    <property type="match status" value="1"/>
</dbReference>
<dbReference type="SUPFAM" id="SSF53098">
    <property type="entry name" value="Ribonuclease H-like"/>
    <property type="match status" value="1"/>
</dbReference>
<keyword evidence="9" id="KW-0347">Helicase</keyword>
<feature type="short sequence motif" description="DEAH box" evidence="6">
    <location>
        <begin position="460"/>
        <end position="463"/>
    </location>
</feature>
<dbReference type="InterPro" id="IPR014013">
    <property type="entry name" value="Helic_SF1/SF2_ATP-bd_DinG/Rad3"/>
</dbReference>
<dbReference type="InterPro" id="IPR006054">
    <property type="entry name" value="DnaQ"/>
</dbReference>
<dbReference type="NCBIfam" id="TIGR00573">
    <property type="entry name" value="dnaq"/>
    <property type="match status" value="1"/>
</dbReference>
<dbReference type="Proteomes" id="UP000680279">
    <property type="component" value="Unassembled WGS sequence"/>
</dbReference>
<dbReference type="Gene3D" id="3.40.50.300">
    <property type="entry name" value="P-loop containing nucleotide triphosphate hydrolases"/>
    <property type="match status" value="2"/>
</dbReference>
<evidence type="ECO:0000256" key="7">
    <source>
        <dbReference type="RuleBase" id="RU364106"/>
    </source>
</evidence>
<dbReference type="InterPro" id="IPR006310">
    <property type="entry name" value="DinG"/>
</dbReference>
<dbReference type="InterPro" id="IPR027417">
    <property type="entry name" value="P-loop_NTPase"/>
</dbReference>
<dbReference type="NCBIfam" id="NF005981">
    <property type="entry name" value="PRK08074.1"/>
    <property type="match status" value="1"/>
</dbReference>
<evidence type="ECO:0000256" key="5">
    <source>
        <dbReference type="ARBA" id="ARBA00022840"/>
    </source>
</evidence>
<dbReference type="SMART" id="SM00479">
    <property type="entry name" value="EXOIII"/>
    <property type="match status" value="1"/>
</dbReference>
<dbReference type="InterPro" id="IPR036397">
    <property type="entry name" value="RNaseH_sf"/>
</dbReference>
<dbReference type="HAMAP" id="MF_02206">
    <property type="entry name" value="DinG_exonucl"/>
    <property type="match status" value="1"/>
</dbReference>
<dbReference type="PANTHER" id="PTHR11472:SF34">
    <property type="entry name" value="REGULATOR OF TELOMERE ELONGATION HELICASE 1"/>
    <property type="match status" value="1"/>
</dbReference>
<dbReference type="PANTHER" id="PTHR11472">
    <property type="entry name" value="DNA REPAIR DEAD HELICASE RAD3/XP-D SUBFAMILY MEMBER"/>
    <property type="match status" value="1"/>
</dbReference>
<dbReference type="NCBIfam" id="TIGR01407">
    <property type="entry name" value="dinG_rel"/>
    <property type="match status" value="1"/>
</dbReference>
<evidence type="ECO:0000256" key="4">
    <source>
        <dbReference type="ARBA" id="ARBA00022839"/>
    </source>
</evidence>
<dbReference type="GO" id="GO:0004386">
    <property type="term" value="F:helicase activity"/>
    <property type="evidence" value="ECO:0007669"/>
    <property type="project" value="UniProtKB-KW"/>
</dbReference>
<sequence length="935" mass="105906">MAGKYVVVDVETTGNSYVKGSRVIQISAVIVENSRITDQYTSFVNPEVPIPSFIKDLTGIGEEEVAKAPRFGEIAGEIHSILDGSIFVAHNVKFDRSFVAGELENAGFVNPIEKTLDTVELANILLPEANSYKLEELSDQMELEHITPHQADSDALATAELFLMLLEKAKNLPVATLQKLCKLSKNLNGSILSFFESILKEKEGRMESIPDELEFYRGIVLKKKQFSDKEAPIQSLAYPKGTEDKIELLQPLIKEFESRNGQFEMMDTVYESFRTNTHAVIEAGTGVGKTIGYLLPSIYFSVDLQEKIIISTHTIQLQHQILEKEIKVLKDAVPFSFSTALIKGREHYINMLRFEQTLWEPDSSYDETITKMKILVWLLQTETGDMDELNLSSGGKLYWKRICNDGSFVDKGNDPWTYHDFYLHSKNLAANADIIVTNHSMLVADLKHHVLPKSPYIVIDEAHHLEKSVRTKLGRMLDYNHIKFLLGKLGTTEKKKKFYILDRYTAKVSEVPSVHSFIVDNAIDGLESETDDLFILLSQMLKSTRSSNKVKNRRAKLRVSDQIRSGAGWQKVMLCAERFLDFHKLISQGVEERLALINKNQSSLSTAELAFLEEMTGFHEEWSEMGSQVKHLLSTKGNSEVTWLESDHQCMANRTSVHRQPLNINQFLSERLFKEHKSVVLTSASLTANNTFKFFNEEIGINSFERIEKRYDSPFSYEEQVKLLIPTDLPEINSVSMEEYAESIACHLIAVANATEGRMLVLFTSHEMLRKTYELLDDSNELSDFILLAHGVSSGSRSRLVKSFQQFQKAILLGTSSFWEGIDIPGENLSCLVVVRLPFSPIDDPVTSAKLESVQKSGRNPFSAFSLPEAIIQFKQGFGRLIRQKTDRGVFFVFDQRIITSVYGKAFLRSIPSIKVEKGPLDDLIPSVENWLRKK</sequence>
<comment type="caution">
    <text evidence="9">The sequence shown here is derived from an EMBL/GenBank/DDBJ whole genome shotgun (WGS) entry which is preliminary data.</text>
</comment>
<evidence type="ECO:0000256" key="3">
    <source>
        <dbReference type="ARBA" id="ARBA00022801"/>
    </source>
</evidence>
<comment type="similarity">
    <text evidence="6 7">Belongs to the helicase family. DinG subfamily. Type 2 sub-subfamily.</text>
</comment>
<evidence type="ECO:0000313" key="9">
    <source>
        <dbReference type="EMBL" id="GIN21076.1"/>
    </source>
</evidence>
<accession>A0ABQ4K5S5</accession>
<dbReference type="Pfam" id="PF13307">
    <property type="entry name" value="Helicase_C_2"/>
    <property type="match status" value="1"/>
</dbReference>
<dbReference type="Pfam" id="PF00929">
    <property type="entry name" value="RNase_T"/>
    <property type="match status" value="1"/>
</dbReference>
<name>A0ABQ4K5S5_9BACI</name>
<dbReference type="InterPro" id="IPR014001">
    <property type="entry name" value="Helicase_ATP-bd"/>
</dbReference>
<evidence type="ECO:0000259" key="8">
    <source>
        <dbReference type="PROSITE" id="PS51193"/>
    </source>
</evidence>
<gene>
    <name evidence="6 7 9" type="primary">dinG</name>
    <name evidence="9" type="ORF">J1TS3_22100</name>
</gene>
<dbReference type="EC" id="3.1.-.-" evidence="6 7"/>
<keyword evidence="4 6" id="KW-0269">Exonuclease</keyword>
<protein>
    <recommendedName>
        <fullName evidence="6 7">3'-5' exonuclease DinG</fullName>
        <ecNumber evidence="6 7">3.1.-.-</ecNumber>
    </recommendedName>
</protein>
<keyword evidence="1 6" id="KW-0540">Nuclease</keyword>
<dbReference type="EMBL" id="BOQT01000007">
    <property type="protein sequence ID" value="GIN21076.1"/>
    <property type="molecule type" value="Genomic_DNA"/>
</dbReference>
<comment type="function">
    <text evidence="6 7">3'-5' exonuclease.</text>
</comment>
<feature type="domain" description="Helicase ATP-binding" evidence="8">
    <location>
        <begin position="248"/>
        <end position="506"/>
    </location>
</feature>
<proteinExistence type="inferred from homology"/>
<keyword evidence="3 6" id="KW-0378">Hydrolase</keyword>
<evidence type="ECO:0000256" key="1">
    <source>
        <dbReference type="ARBA" id="ARBA00022722"/>
    </source>
</evidence>
<dbReference type="PROSITE" id="PS51193">
    <property type="entry name" value="HELICASE_ATP_BIND_2"/>
    <property type="match status" value="1"/>
</dbReference>
<keyword evidence="2 6" id="KW-0547">Nucleotide-binding</keyword>